<dbReference type="FunFam" id="1.10.240.10:FF:000005">
    <property type="entry name" value="Tryptophan--tRNA ligase"/>
    <property type="match status" value="1"/>
</dbReference>
<comment type="caution">
    <text evidence="11">The sequence shown here is derived from an EMBL/GenBank/DDBJ whole genome shotgun (WGS) entry which is preliminary data.</text>
</comment>
<dbReference type="InterPro" id="IPR002305">
    <property type="entry name" value="aa-tRNA-synth_Ic"/>
</dbReference>
<dbReference type="InterPro" id="IPR002306">
    <property type="entry name" value="Trp-tRNA-ligase"/>
</dbReference>
<keyword evidence="4 9" id="KW-0547">Nucleotide-binding</keyword>
<evidence type="ECO:0000256" key="5">
    <source>
        <dbReference type="ARBA" id="ARBA00022840"/>
    </source>
</evidence>
<feature type="short sequence motif" description="'KMSKS' region" evidence="9">
    <location>
        <begin position="197"/>
        <end position="201"/>
    </location>
</feature>
<evidence type="ECO:0000256" key="8">
    <source>
        <dbReference type="ARBA" id="ARBA00049929"/>
    </source>
</evidence>
<dbReference type="GO" id="GO:0004830">
    <property type="term" value="F:tryptophan-tRNA ligase activity"/>
    <property type="evidence" value="ECO:0007669"/>
    <property type="project" value="UniProtKB-UniRule"/>
</dbReference>
<evidence type="ECO:0000256" key="3">
    <source>
        <dbReference type="ARBA" id="ARBA00022598"/>
    </source>
</evidence>
<feature type="binding site" evidence="9">
    <location>
        <begin position="151"/>
        <end position="153"/>
    </location>
    <ligand>
        <name>ATP</name>
        <dbReference type="ChEBI" id="CHEBI:30616"/>
    </ligand>
</feature>
<keyword evidence="5 9" id="KW-0067">ATP-binding</keyword>
<comment type="catalytic activity">
    <reaction evidence="8 9">
        <text>tRNA(Trp) + L-tryptophan + ATP = L-tryptophyl-tRNA(Trp) + AMP + diphosphate + H(+)</text>
        <dbReference type="Rhea" id="RHEA:24080"/>
        <dbReference type="Rhea" id="RHEA-COMP:9671"/>
        <dbReference type="Rhea" id="RHEA-COMP:9705"/>
        <dbReference type="ChEBI" id="CHEBI:15378"/>
        <dbReference type="ChEBI" id="CHEBI:30616"/>
        <dbReference type="ChEBI" id="CHEBI:33019"/>
        <dbReference type="ChEBI" id="CHEBI:57912"/>
        <dbReference type="ChEBI" id="CHEBI:78442"/>
        <dbReference type="ChEBI" id="CHEBI:78535"/>
        <dbReference type="ChEBI" id="CHEBI:456215"/>
        <dbReference type="EC" id="6.1.1.2"/>
    </reaction>
</comment>
<dbReference type="Pfam" id="PF00579">
    <property type="entry name" value="tRNA-synt_1b"/>
    <property type="match status" value="1"/>
</dbReference>
<dbReference type="NCBIfam" id="TIGR00233">
    <property type="entry name" value="trpS"/>
    <property type="match status" value="1"/>
</dbReference>
<comment type="subunit">
    <text evidence="9">Homodimer.</text>
</comment>
<name>A0A520MUQ3_9GAMM</name>
<evidence type="ECO:0000313" key="12">
    <source>
        <dbReference type="Proteomes" id="UP000315498"/>
    </source>
</evidence>
<evidence type="ECO:0000256" key="2">
    <source>
        <dbReference type="ARBA" id="ARBA00022490"/>
    </source>
</evidence>
<gene>
    <name evidence="9 11" type="primary">trpS</name>
    <name evidence="11" type="ORF">EVA94_01980</name>
</gene>
<evidence type="ECO:0000256" key="7">
    <source>
        <dbReference type="ARBA" id="ARBA00023146"/>
    </source>
</evidence>
<dbReference type="Gene3D" id="1.10.240.10">
    <property type="entry name" value="Tyrosyl-Transfer RNA Synthetase"/>
    <property type="match status" value="1"/>
</dbReference>
<accession>A0A520MUQ3</accession>
<keyword evidence="3 9" id="KW-0436">Ligase</keyword>
<comment type="similarity">
    <text evidence="1 9 10">Belongs to the class-I aminoacyl-tRNA synthetase family.</text>
</comment>
<reference evidence="11 12" key="1">
    <citation type="submission" date="2019-02" db="EMBL/GenBank/DDBJ databases">
        <title>Prokaryotic population dynamics and viral predation in marine succession experiment using metagenomics: the confinement effect.</title>
        <authorList>
            <person name="Haro-Moreno J.M."/>
            <person name="Rodriguez-Valera F."/>
            <person name="Lopez-Perez M."/>
        </authorList>
    </citation>
    <scope>NUCLEOTIDE SEQUENCE [LARGE SCALE GENOMIC DNA]</scope>
    <source>
        <strain evidence="11">MED-G161</strain>
    </source>
</reference>
<dbReference type="GO" id="GO:0006436">
    <property type="term" value="P:tryptophanyl-tRNA aminoacylation"/>
    <property type="evidence" value="ECO:0007669"/>
    <property type="project" value="UniProtKB-UniRule"/>
</dbReference>
<proteinExistence type="inferred from homology"/>
<feature type="binding site" evidence="9">
    <location>
        <position position="139"/>
    </location>
    <ligand>
        <name>L-tryptophan</name>
        <dbReference type="ChEBI" id="CHEBI:57912"/>
    </ligand>
</feature>
<dbReference type="EMBL" id="SHBG01000013">
    <property type="protein sequence ID" value="RZO24963.1"/>
    <property type="molecule type" value="Genomic_DNA"/>
</dbReference>
<dbReference type="InterPro" id="IPR014729">
    <property type="entry name" value="Rossmann-like_a/b/a_fold"/>
</dbReference>
<feature type="short sequence motif" description="'HIGH' region" evidence="9">
    <location>
        <begin position="11"/>
        <end position="19"/>
    </location>
</feature>
<feature type="binding site" evidence="9">
    <location>
        <position position="190"/>
    </location>
    <ligand>
        <name>ATP</name>
        <dbReference type="ChEBI" id="CHEBI:30616"/>
    </ligand>
</feature>
<dbReference type="HAMAP" id="MF_00140_B">
    <property type="entry name" value="Trp_tRNA_synth_B"/>
    <property type="match status" value="1"/>
</dbReference>
<dbReference type="CDD" id="cd00806">
    <property type="entry name" value="TrpRS_core"/>
    <property type="match status" value="1"/>
</dbReference>
<evidence type="ECO:0000256" key="9">
    <source>
        <dbReference type="HAMAP-Rule" id="MF_00140"/>
    </source>
</evidence>
<dbReference type="FunFam" id="3.40.50.620:FF:000144">
    <property type="entry name" value="Tryptophan--tRNA ligase"/>
    <property type="match status" value="1"/>
</dbReference>
<dbReference type="PRINTS" id="PR01039">
    <property type="entry name" value="TRNASYNTHTRP"/>
</dbReference>
<feature type="binding site" evidence="9">
    <location>
        <begin position="197"/>
        <end position="201"/>
    </location>
    <ligand>
        <name>ATP</name>
        <dbReference type="ChEBI" id="CHEBI:30616"/>
    </ligand>
</feature>
<dbReference type="PANTHER" id="PTHR43766">
    <property type="entry name" value="TRYPTOPHAN--TRNA LIGASE, MITOCHONDRIAL"/>
    <property type="match status" value="1"/>
</dbReference>
<dbReference type="Gene3D" id="3.40.50.620">
    <property type="entry name" value="HUPs"/>
    <property type="match status" value="1"/>
</dbReference>
<sequence length="330" mass="37081">MKKRILTGITTTGIPHIGNYIGAIRPALKMASSSDESFFFLADYHSIIKNQNATEIGTSVESIALAWLSCGLDPDRSYFYRQSDVPEILELSWILNCITAKGLMNRAHAYKAASSLNTNDPDKGITMGLFSYPILMAADILMFDSTHVPVGSDQIQHLEMTRDIATRFNYLYSELLTIPEPIIQDNEKVVLGLDGRKMSKSYGNIIPLLDTEKKLKKSIMKIVTNSLEPGEPKDSSNCTVFDLYQNFASEDSVKEFQTLYDEGISWGEAKEKLFNVINSELVPIRSKYEELSQNKEYINDLLSDGSKKARIIAKEKILKIREKIGINKIS</sequence>
<feature type="binding site" evidence="9">
    <location>
        <begin position="10"/>
        <end position="12"/>
    </location>
    <ligand>
        <name>ATP</name>
        <dbReference type="ChEBI" id="CHEBI:30616"/>
    </ligand>
</feature>
<evidence type="ECO:0000256" key="10">
    <source>
        <dbReference type="RuleBase" id="RU363036"/>
    </source>
</evidence>
<dbReference type="AlphaFoldDB" id="A0A520MUQ3"/>
<keyword evidence="7 9" id="KW-0030">Aminoacyl-tRNA synthetase</keyword>
<dbReference type="GO" id="GO:0005829">
    <property type="term" value="C:cytosol"/>
    <property type="evidence" value="ECO:0007669"/>
    <property type="project" value="TreeGrafter"/>
</dbReference>
<evidence type="ECO:0000256" key="4">
    <source>
        <dbReference type="ARBA" id="ARBA00022741"/>
    </source>
</evidence>
<comment type="function">
    <text evidence="9">Catalyzes the attachment of tryptophan to tRNA(Trp).</text>
</comment>
<dbReference type="PANTHER" id="PTHR43766:SF1">
    <property type="entry name" value="TRYPTOPHAN--TRNA LIGASE, MITOCHONDRIAL"/>
    <property type="match status" value="1"/>
</dbReference>
<dbReference type="EC" id="6.1.1.2" evidence="9"/>
<dbReference type="GO" id="GO:0005524">
    <property type="term" value="F:ATP binding"/>
    <property type="evidence" value="ECO:0007669"/>
    <property type="project" value="UniProtKB-UniRule"/>
</dbReference>
<dbReference type="InterPro" id="IPR024109">
    <property type="entry name" value="Trp-tRNA-ligase_bac-type"/>
</dbReference>
<feature type="binding site" evidence="9">
    <location>
        <begin position="18"/>
        <end position="19"/>
    </location>
    <ligand>
        <name>ATP</name>
        <dbReference type="ChEBI" id="CHEBI:30616"/>
    </ligand>
</feature>
<keyword evidence="6 9" id="KW-0648">Protein biosynthesis</keyword>
<dbReference type="InterPro" id="IPR050203">
    <property type="entry name" value="Trp-tRNA_synthetase"/>
</dbReference>
<comment type="subcellular location">
    <subcellularLocation>
        <location evidence="9">Cytoplasm</location>
    </subcellularLocation>
</comment>
<dbReference type="Proteomes" id="UP000315498">
    <property type="component" value="Unassembled WGS sequence"/>
</dbReference>
<protein>
    <recommendedName>
        <fullName evidence="9">Tryptophan--tRNA ligase</fullName>
        <ecNumber evidence="9">6.1.1.2</ecNumber>
    </recommendedName>
    <alternativeName>
        <fullName evidence="9">Tryptophanyl-tRNA synthetase</fullName>
        <shortName evidence="9">TrpRS</shortName>
    </alternativeName>
</protein>
<evidence type="ECO:0000313" key="11">
    <source>
        <dbReference type="EMBL" id="RZO24963.1"/>
    </source>
</evidence>
<dbReference type="SUPFAM" id="SSF52374">
    <property type="entry name" value="Nucleotidylyl transferase"/>
    <property type="match status" value="1"/>
</dbReference>
<keyword evidence="2 9" id="KW-0963">Cytoplasm</keyword>
<organism evidence="11 12">
    <name type="scientific">SAR86 cluster bacterium</name>
    <dbReference type="NCBI Taxonomy" id="2030880"/>
    <lineage>
        <taxon>Bacteria</taxon>
        <taxon>Pseudomonadati</taxon>
        <taxon>Pseudomonadota</taxon>
        <taxon>Gammaproteobacteria</taxon>
        <taxon>SAR86 cluster</taxon>
    </lineage>
</organism>
<evidence type="ECO:0000256" key="6">
    <source>
        <dbReference type="ARBA" id="ARBA00022917"/>
    </source>
</evidence>
<evidence type="ECO:0000256" key="1">
    <source>
        <dbReference type="ARBA" id="ARBA00005594"/>
    </source>
</evidence>